<dbReference type="RefSeq" id="WP_145192271.1">
    <property type="nucleotide sequence ID" value="NZ_CP036266.1"/>
</dbReference>
<keyword evidence="1" id="KW-0813">Transport</keyword>
<evidence type="ECO:0000259" key="5">
    <source>
        <dbReference type="PROSITE" id="PS50893"/>
    </source>
</evidence>
<evidence type="ECO:0000313" key="6">
    <source>
        <dbReference type="EMBL" id="QDT24010.1"/>
    </source>
</evidence>
<feature type="domain" description="ABC transporter" evidence="5">
    <location>
        <begin position="8"/>
        <end position="230"/>
    </location>
</feature>
<dbReference type="Gene3D" id="3.40.50.300">
    <property type="entry name" value="P-loop containing nucleotide triphosphate hydrolases"/>
    <property type="match status" value="1"/>
</dbReference>
<dbReference type="InterPro" id="IPR017871">
    <property type="entry name" value="ABC_transporter-like_CS"/>
</dbReference>
<dbReference type="Proteomes" id="UP000320421">
    <property type="component" value="Chromosome"/>
</dbReference>
<dbReference type="CDD" id="cd03255">
    <property type="entry name" value="ABC_MJ0796_LolCDE_FtsE"/>
    <property type="match status" value="1"/>
</dbReference>
<dbReference type="PANTHER" id="PTHR42798">
    <property type="entry name" value="LIPOPROTEIN-RELEASING SYSTEM ATP-BINDING PROTEIN LOLD"/>
    <property type="match status" value="1"/>
</dbReference>
<organism evidence="6 7">
    <name type="scientific">Gimesia chilikensis</name>
    <dbReference type="NCBI Taxonomy" id="2605989"/>
    <lineage>
        <taxon>Bacteria</taxon>
        <taxon>Pseudomonadati</taxon>
        <taxon>Planctomycetota</taxon>
        <taxon>Planctomycetia</taxon>
        <taxon>Planctomycetales</taxon>
        <taxon>Planctomycetaceae</taxon>
        <taxon>Gimesia</taxon>
    </lineage>
</organism>
<proteinExistence type="inferred from homology"/>
<dbReference type="GO" id="GO:0016887">
    <property type="term" value="F:ATP hydrolysis activity"/>
    <property type="evidence" value="ECO:0007669"/>
    <property type="project" value="InterPro"/>
</dbReference>
<dbReference type="InterPro" id="IPR003593">
    <property type="entry name" value="AAA+_ATPase"/>
</dbReference>
<dbReference type="GO" id="GO:0005524">
    <property type="term" value="F:ATP binding"/>
    <property type="evidence" value="ECO:0007669"/>
    <property type="project" value="UniProtKB-KW"/>
</dbReference>
<dbReference type="InterPro" id="IPR003439">
    <property type="entry name" value="ABC_transporter-like_ATP-bd"/>
</dbReference>
<keyword evidence="6" id="KW-0378">Hydrolase</keyword>
<dbReference type="EC" id="3.6.3.-" evidence="6"/>
<gene>
    <name evidence="6" type="primary">lolD_9</name>
    <name evidence="6" type="ORF">HG66A1_58360</name>
</gene>
<dbReference type="PANTHER" id="PTHR42798:SF2">
    <property type="entry name" value="ABC TRANSPORTER ATP-BINDING PROTEIN MG467-RELATED"/>
    <property type="match status" value="1"/>
</dbReference>
<keyword evidence="2" id="KW-0547">Nucleotide-binding</keyword>
<reference evidence="6 7" key="1">
    <citation type="submission" date="2019-02" db="EMBL/GenBank/DDBJ databases">
        <title>Deep-cultivation of Planctomycetes and their phenomic and genomic characterization uncovers novel biology.</title>
        <authorList>
            <person name="Wiegand S."/>
            <person name="Jogler M."/>
            <person name="Boedeker C."/>
            <person name="Pinto D."/>
            <person name="Vollmers J."/>
            <person name="Rivas-Marin E."/>
            <person name="Kohn T."/>
            <person name="Peeters S.H."/>
            <person name="Heuer A."/>
            <person name="Rast P."/>
            <person name="Oberbeckmann S."/>
            <person name="Bunk B."/>
            <person name="Jeske O."/>
            <person name="Meyerdierks A."/>
            <person name="Storesund J.E."/>
            <person name="Kallscheuer N."/>
            <person name="Luecker S."/>
            <person name="Lage O.M."/>
            <person name="Pohl T."/>
            <person name="Merkel B.J."/>
            <person name="Hornburger P."/>
            <person name="Mueller R.-W."/>
            <person name="Bruemmer F."/>
            <person name="Labrenz M."/>
            <person name="Spormann A.M."/>
            <person name="Op den Camp H."/>
            <person name="Overmann J."/>
            <person name="Amann R."/>
            <person name="Jetten M.S.M."/>
            <person name="Mascher T."/>
            <person name="Medema M.H."/>
            <person name="Devos D.P."/>
            <person name="Kaster A.-K."/>
            <person name="Ovreas L."/>
            <person name="Rohde M."/>
            <person name="Galperin M.Y."/>
            <person name="Jogler C."/>
        </authorList>
    </citation>
    <scope>NUCLEOTIDE SEQUENCE [LARGE SCALE GENOMIC DNA]</scope>
    <source>
        <strain evidence="6 7">HG66A1</strain>
    </source>
</reference>
<evidence type="ECO:0000313" key="7">
    <source>
        <dbReference type="Proteomes" id="UP000320421"/>
    </source>
</evidence>
<accession>A0A517PXA8</accession>
<keyword evidence="3 6" id="KW-0067">ATP-binding</keyword>
<evidence type="ECO:0000256" key="3">
    <source>
        <dbReference type="ARBA" id="ARBA00022840"/>
    </source>
</evidence>
<keyword evidence="6" id="KW-0449">Lipoprotein</keyword>
<sequence length="230" mass="25354">MNDAPEQLVVRNLTKQFTLADESLSILAGVDLTLNRGEALAITGPSGSGKSTLLYILGVLDQPTAGEVIQFNQNPFVLSAKEQAEFRNQNIGFIFQDHHLMPQFSVLENVLIPTMVHQGSSSDAEERARHLLERVGLKDRLNHRPAQISGGERQRVAVCRALINNPRLLLADEPTGNLDRANTEAIGKLLLEINQEQNTILICVTHSSELAALFPQHQRLRDGLLVTESV</sequence>
<name>A0A517PXA8_9PLAN</name>
<protein>
    <submittedName>
        <fullName evidence="6">Lipoprotein-releasing system ATP-binding protein LolD</fullName>
        <ecNumber evidence="6">3.6.3.-</ecNumber>
    </submittedName>
</protein>
<dbReference type="PROSITE" id="PS50893">
    <property type="entry name" value="ABC_TRANSPORTER_2"/>
    <property type="match status" value="1"/>
</dbReference>
<dbReference type="AlphaFoldDB" id="A0A517PXA8"/>
<comment type="similarity">
    <text evidence="4">Belongs to the ABC transporter superfamily. Macrolide exporter (TC 3.A.1.122) family.</text>
</comment>
<dbReference type="SUPFAM" id="SSF52540">
    <property type="entry name" value="P-loop containing nucleoside triphosphate hydrolases"/>
    <property type="match status" value="1"/>
</dbReference>
<dbReference type="PROSITE" id="PS00211">
    <property type="entry name" value="ABC_TRANSPORTER_1"/>
    <property type="match status" value="1"/>
</dbReference>
<dbReference type="FunFam" id="3.40.50.300:FF:000032">
    <property type="entry name" value="Export ABC transporter ATP-binding protein"/>
    <property type="match status" value="1"/>
</dbReference>
<dbReference type="SMART" id="SM00382">
    <property type="entry name" value="AAA"/>
    <property type="match status" value="1"/>
</dbReference>
<dbReference type="InterPro" id="IPR017911">
    <property type="entry name" value="MacB-like_ATP-bd"/>
</dbReference>
<dbReference type="GO" id="GO:0098796">
    <property type="term" value="C:membrane protein complex"/>
    <property type="evidence" value="ECO:0007669"/>
    <property type="project" value="UniProtKB-ARBA"/>
</dbReference>
<dbReference type="InterPro" id="IPR027417">
    <property type="entry name" value="P-loop_NTPase"/>
</dbReference>
<dbReference type="Pfam" id="PF00005">
    <property type="entry name" value="ABC_tran"/>
    <property type="match status" value="1"/>
</dbReference>
<dbReference type="OrthoDB" id="273392at2"/>
<evidence type="ECO:0000256" key="2">
    <source>
        <dbReference type="ARBA" id="ARBA00022741"/>
    </source>
</evidence>
<keyword evidence="7" id="KW-1185">Reference proteome</keyword>
<evidence type="ECO:0000256" key="4">
    <source>
        <dbReference type="ARBA" id="ARBA00038388"/>
    </source>
</evidence>
<dbReference type="GO" id="GO:0022857">
    <property type="term" value="F:transmembrane transporter activity"/>
    <property type="evidence" value="ECO:0007669"/>
    <property type="project" value="UniProtKB-ARBA"/>
</dbReference>
<dbReference type="EMBL" id="CP036266">
    <property type="protein sequence ID" value="QDT24010.1"/>
    <property type="molecule type" value="Genomic_DNA"/>
</dbReference>
<evidence type="ECO:0000256" key="1">
    <source>
        <dbReference type="ARBA" id="ARBA00022448"/>
    </source>
</evidence>